<evidence type="ECO:0000313" key="2">
    <source>
        <dbReference type="RefSeq" id="XP_029121336.1"/>
    </source>
</evidence>
<protein>
    <submittedName>
        <fullName evidence="2">Uncharacterized protein LOC105048230 isoform X1</fullName>
    </submittedName>
</protein>
<dbReference type="GeneID" id="105048230"/>
<dbReference type="RefSeq" id="XP_029121336.1">
    <property type="nucleotide sequence ID" value="XM_029265503.1"/>
</dbReference>
<dbReference type="AlphaFoldDB" id="A0A8N4F6I9"/>
<dbReference type="Proteomes" id="UP000504607">
    <property type="component" value="Chromosome 7"/>
</dbReference>
<organism evidence="1 2">
    <name type="scientific">Elaeis guineensis var. tenera</name>
    <name type="common">Oil palm</name>
    <dbReference type="NCBI Taxonomy" id="51953"/>
    <lineage>
        <taxon>Eukaryota</taxon>
        <taxon>Viridiplantae</taxon>
        <taxon>Streptophyta</taxon>
        <taxon>Embryophyta</taxon>
        <taxon>Tracheophyta</taxon>
        <taxon>Spermatophyta</taxon>
        <taxon>Magnoliopsida</taxon>
        <taxon>Liliopsida</taxon>
        <taxon>Arecaceae</taxon>
        <taxon>Arecoideae</taxon>
        <taxon>Cocoseae</taxon>
        <taxon>Elaeidinae</taxon>
        <taxon>Elaeis</taxon>
    </lineage>
</organism>
<accession>A0A8N4F6I9</accession>
<dbReference type="KEGG" id="egu:105048230"/>
<proteinExistence type="predicted"/>
<sequence>MRGLVSDADLGFGDRAIPAAGAAVLVNLLDVAEVCNHLRPNAVHIKTNFCLQDPRAFCRNFLGFPLFSTSLLAHAPGVPYNLSQQHAVSHWHFWLLFNCATRVESMLQGHFVLLAVLGTK</sequence>
<name>A0A8N4F6I9_ELAGV</name>
<gene>
    <name evidence="2" type="primary">LOC105048230</name>
</gene>
<keyword evidence="1" id="KW-1185">Reference proteome</keyword>
<evidence type="ECO:0000313" key="1">
    <source>
        <dbReference type="Proteomes" id="UP000504607"/>
    </source>
</evidence>
<reference evidence="2" key="1">
    <citation type="submission" date="2025-08" db="UniProtKB">
        <authorList>
            <consortium name="RefSeq"/>
        </authorList>
    </citation>
    <scope>IDENTIFICATION</scope>
</reference>